<dbReference type="AlphaFoldDB" id="A0A4Y7TKD1"/>
<evidence type="ECO:0000313" key="6">
    <source>
        <dbReference type="Proteomes" id="UP000298030"/>
    </source>
</evidence>
<dbReference type="Pfam" id="PF00076">
    <property type="entry name" value="RRM_1"/>
    <property type="match status" value="1"/>
</dbReference>
<gene>
    <name evidence="5" type="ORF">FA13DRAFT_1753517</name>
</gene>
<evidence type="ECO:0000313" key="5">
    <source>
        <dbReference type="EMBL" id="TEB34434.1"/>
    </source>
</evidence>
<dbReference type="PROSITE" id="PS50102">
    <property type="entry name" value="RRM"/>
    <property type="match status" value="1"/>
</dbReference>
<reference evidence="5 6" key="1">
    <citation type="journal article" date="2019" name="Nat. Ecol. Evol.">
        <title>Megaphylogeny resolves global patterns of mushroom evolution.</title>
        <authorList>
            <person name="Varga T."/>
            <person name="Krizsan K."/>
            <person name="Foldi C."/>
            <person name="Dima B."/>
            <person name="Sanchez-Garcia M."/>
            <person name="Sanchez-Ramirez S."/>
            <person name="Szollosi G.J."/>
            <person name="Szarkandi J.G."/>
            <person name="Papp V."/>
            <person name="Albert L."/>
            <person name="Andreopoulos W."/>
            <person name="Angelini C."/>
            <person name="Antonin V."/>
            <person name="Barry K.W."/>
            <person name="Bougher N.L."/>
            <person name="Buchanan P."/>
            <person name="Buyck B."/>
            <person name="Bense V."/>
            <person name="Catcheside P."/>
            <person name="Chovatia M."/>
            <person name="Cooper J."/>
            <person name="Damon W."/>
            <person name="Desjardin D."/>
            <person name="Finy P."/>
            <person name="Geml J."/>
            <person name="Haridas S."/>
            <person name="Hughes K."/>
            <person name="Justo A."/>
            <person name="Karasinski D."/>
            <person name="Kautmanova I."/>
            <person name="Kiss B."/>
            <person name="Kocsube S."/>
            <person name="Kotiranta H."/>
            <person name="LaButti K.M."/>
            <person name="Lechner B.E."/>
            <person name="Liimatainen K."/>
            <person name="Lipzen A."/>
            <person name="Lukacs Z."/>
            <person name="Mihaltcheva S."/>
            <person name="Morgado L.N."/>
            <person name="Niskanen T."/>
            <person name="Noordeloos M.E."/>
            <person name="Ohm R.A."/>
            <person name="Ortiz-Santana B."/>
            <person name="Ovrebo C."/>
            <person name="Racz N."/>
            <person name="Riley R."/>
            <person name="Savchenko A."/>
            <person name="Shiryaev A."/>
            <person name="Soop K."/>
            <person name="Spirin V."/>
            <person name="Szebenyi C."/>
            <person name="Tomsovsky M."/>
            <person name="Tulloss R.E."/>
            <person name="Uehling J."/>
            <person name="Grigoriev I.V."/>
            <person name="Vagvolgyi C."/>
            <person name="Papp T."/>
            <person name="Martin F.M."/>
            <person name="Miettinen O."/>
            <person name="Hibbett D.S."/>
            <person name="Nagy L.G."/>
        </authorList>
    </citation>
    <scope>NUCLEOTIDE SEQUENCE [LARGE SCALE GENOMIC DNA]</scope>
    <source>
        <strain evidence="5 6">FP101781</strain>
    </source>
</reference>
<dbReference type="PANTHER" id="PTHR23236:SF11">
    <property type="entry name" value="EUKARYOTIC TRANSLATION INITIATION FACTOR 4H"/>
    <property type="match status" value="1"/>
</dbReference>
<feature type="compositionally biased region" description="Basic and acidic residues" evidence="3">
    <location>
        <begin position="367"/>
        <end position="389"/>
    </location>
</feature>
<dbReference type="PANTHER" id="PTHR23236">
    <property type="entry name" value="EUKARYOTIC TRANSLATION INITIATION FACTOR 4B/4H"/>
    <property type="match status" value="1"/>
</dbReference>
<dbReference type="InterPro" id="IPR012677">
    <property type="entry name" value="Nucleotide-bd_a/b_plait_sf"/>
</dbReference>
<dbReference type="GO" id="GO:0005730">
    <property type="term" value="C:nucleolus"/>
    <property type="evidence" value="ECO:0007669"/>
    <property type="project" value="TreeGrafter"/>
</dbReference>
<dbReference type="SUPFAM" id="SSF54928">
    <property type="entry name" value="RNA-binding domain, RBD"/>
    <property type="match status" value="1"/>
</dbReference>
<name>A0A4Y7TKD1_COPMI</name>
<comment type="caution">
    <text evidence="5">The sequence shown here is derived from an EMBL/GenBank/DDBJ whole genome shotgun (WGS) entry which is preliminary data.</text>
</comment>
<protein>
    <submittedName>
        <fullName evidence="5">RNA-binding domain-containing protein</fullName>
    </submittedName>
</protein>
<dbReference type="OrthoDB" id="48651at2759"/>
<dbReference type="GO" id="GO:0003723">
    <property type="term" value="F:RNA binding"/>
    <property type="evidence" value="ECO:0007669"/>
    <property type="project" value="UniProtKB-UniRule"/>
</dbReference>
<dbReference type="EMBL" id="QPFP01000009">
    <property type="protein sequence ID" value="TEB34434.1"/>
    <property type="molecule type" value="Genomic_DNA"/>
</dbReference>
<dbReference type="STRING" id="71717.A0A4Y7TKD1"/>
<feature type="compositionally biased region" description="Basic and acidic residues" evidence="3">
    <location>
        <begin position="162"/>
        <end position="194"/>
    </location>
</feature>
<organism evidence="5 6">
    <name type="scientific">Coprinellus micaceus</name>
    <name type="common">Glistening ink-cap mushroom</name>
    <name type="synonym">Coprinus micaceus</name>
    <dbReference type="NCBI Taxonomy" id="71717"/>
    <lineage>
        <taxon>Eukaryota</taxon>
        <taxon>Fungi</taxon>
        <taxon>Dikarya</taxon>
        <taxon>Basidiomycota</taxon>
        <taxon>Agaricomycotina</taxon>
        <taxon>Agaricomycetes</taxon>
        <taxon>Agaricomycetidae</taxon>
        <taxon>Agaricales</taxon>
        <taxon>Agaricineae</taxon>
        <taxon>Psathyrellaceae</taxon>
        <taxon>Coprinellus</taxon>
    </lineage>
</organism>
<feature type="region of interest" description="Disordered" evidence="3">
    <location>
        <begin position="441"/>
        <end position="460"/>
    </location>
</feature>
<evidence type="ECO:0000256" key="1">
    <source>
        <dbReference type="ARBA" id="ARBA00022884"/>
    </source>
</evidence>
<proteinExistence type="predicted"/>
<feature type="region of interest" description="Disordered" evidence="3">
    <location>
        <begin position="25"/>
        <end position="71"/>
    </location>
</feature>
<keyword evidence="6" id="KW-1185">Reference proteome</keyword>
<sequence length="460" mass="49106">MAPKKGKKIALSEFLGDGGLGSWADEVDALPNAPAPKLEGDYGRDDRFSRRDDGRGERPAFSREEVPLPTQPPYTAFIGNLAFDLTDEDIGAHFSEFKINSIKIIKDRDDRPKGFGYVEFETLDGLKDALSKTGTSVAGRTIRVSVAEPPKERSGFGGGGGGHHEDDSKFDNPWRRDGPLPDHGRGDSNRRRFDGPPGERAPPPTSAADDVSEWRSSRPRAPPPGPESDAGSMRRRGPGFAGAEGAADREDSWTRGGKFTPSTGEESGGRFGSQRPRGDAPPPRDSQADEGDWRGAPRAPRTFSRTGGEPNESVPSTPQMGRRKLELLPRSGHASSSATPLSSPKMAASQPAAKTNPFGAARPVDVTQREKEVEEKIEKEKETIKERLPMSRTNSRPAIERGSNRVASPTSESKAAPAPSKPAGSSAKLAPTVRPTLSFASAAAAKKAEEAASKATEAAE</sequence>
<evidence type="ECO:0000256" key="3">
    <source>
        <dbReference type="SAM" id="MobiDB-lite"/>
    </source>
</evidence>
<feature type="region of interest" description="Disordered" evidence="3">
    <location>
        <begin position="141"/>
        <end position="432"/>
    </location>
</feature>
<evidence type="ECO:0000259" key="4">
    <source>
        <dbReference type="PROSITE" id="PS50102"/>
    </source>
</evidence>
<keyword evidence="1 2" id="KW-0694">RNA-binding</keyword>
<dbReference type="InterPro" id="IPR035979">
    <property type="entry name" value="RBD_domain_sf"/>
</dbReference>
<dbReference type="SMART" id="SM00360">
    <property type="entry name" value="RRM"/>
    <property type="match status" value="1"/>
</dbReference>
<feature type="compositionally biased region" description="Polar residues" evidence="3">
    <location>
        <begin position="333"/>
        <end position="342"/>
    </location>
</feature>
<dbReference type="Proteomes" id="UP000298030">
    <property type="component" value="Unassembled WGS sequence"/>
</dbReference>
<accession>A0A4Y7TKD1</accession>
<feature type="compositionally biased region" description="Basic and acidic residues" evidence="3">
    <location>
        <begin position="38"/>
        <end position="66"/>
    </location>
</feature>
<feature type="domain" description="RRM" evidence="4">
    <location>
        <begin position="74"/>
        <end position="149"/>
    </location>
</feature>
<feature type="compositionally biased region" description="Low complexity" evidence="3">
    <location>
        <begin position="407"/>
        <end position="431"/>
    </location>
</feature>
<dbReference type="InterPro" id="IPR000504">
    <property type="entry name" value="RRM_dom"/>
</dbReference>
<dbReference type="Gene3D" id="3.30.70.330">
    <property type="match status" value="1"/>
</dbReference>
<evidence type="ECO:0000256" key="2">
    <source>
        <dbReference type="PROSITE-ProRule" id="PRU00176"/>
    </source>
</evidence>